<keyword evidence="1" id="KW-1133">Transmembrane helix</keyword>
<evidence type="ECO:0000256" key="1">
    <source>
        <dbReference type="SAM" id="Phobius"/>
    </source>
</evidence>
<dbReference type="EMBL" id="LAZR01057917">
    <property type="protein sequence ID" value="KKK71037.1"/>
    <property type="molecule type" value="Genomic_DNA"/>
</dbReference>
<accession>A0A0F8XPW3</accession>
<gene>
    <name evidence="2" type="ORF">LCGC14_2917950</name>
</gene>
<sequence length="132" mass="14740">MSNLIRSWEFWLFVVVLIIVILSMGCATPKEPTIIETVPDKLKITAHTLSGMPKMFNYMVGLFVVGLIFWGLTRSRFGGGIPAAVAGGMLFIVAFAKWAEWIAGGVILLAVAVLIWKAIEYHRERNENKMNK</sequence>
<feature type="transmembrane region" description="Helical" evidence="1">
    <location>
        <begin position="77"/>
        <end position="95"/>
    </location>
</feature>
<evidence type="ECO:0000313" key="2">
    <source>
        <dbReference type="EMBL" id="KKK71037.1"/>
    </source>
</evidence>
<organism evidence="2">
    <name type="scientific">marine sediment metagenome</name>
    <dbReference type="NCBI Taxonomy" id="412755"/>
    <lineage>
        <taxon>unclassified sequences</taxon>
        <taxon>metagenomes</taxon>
        <taxon>ecological metagenomes</taxon>
    </lineage>
</organism>
<name>A0A0F8XPW3_9ZZZZ</name>
<proteinExistence type="predicted"/>
<feature type="transmembrane region" description="Helical" evidence="1">
    <location>
        <begin position="51"/>
        <end position="70"/>
    </location>
</feature>
<reference evidence="2" key="1">
    <citation type="journal article" date="2015" name="Nature">
        <title>Complex archaea that bridge the gap between prokaryotes and eukaryotes.</title>
        <authorList>
            <person name="Spang A."/>
            <person name="Saw J.H."/>
            <person name="Jorgensen S.L."/>
            <person name="Zaremba-Niedzwiedzka K."/>
            <person name="Martijn J."/>
            <person name="Lind A.E."/>
            <person name="van Eijk R."/>
            <person name="Schleper C."/>
            <person name="Guy L."/>
            <person name="Ettema T.J."/>
        </authorList>
    </citation>
    <scope>NUCLEOTIDE SEQUENCE</scope>
</reference>
<keyword evidence="1" id="KW-0812">Transmembrane</keyword>
<comment type="caution">
    <text evidence="2">The sequence shown here is derived from an EMBL/GenBank/DDBJ whole genome shotgun (WGS) entry which is preliminary data.</text>
</comment>
<dbReference type="PROSITE" id="PS51257">
    <property type="entry name" value="PROKAR_LIPOPROTEIN"/>
    <property type="match status" value="1"/>
</dbReference>
<dbReference type="AlphaFoldDB" id="A0A0F8XPW3"/>
<feature type="transmembrane region" description="Helical" evidence="1">
    <location>
        <begin position="101"/>
        <end position="119"/>
    </location>
</feature>
<evidence type="ECO:0008006" key="3">
    <source>
        <dbReference type="Google" id="ProtNLM"/>
    </source>
</evidence>
<keyword evidence="1" id="KW-0472">Membrane</keyword>
<protein>
    <recommendedName>
        <fullName evidence="3">Lipoprotein</fullName>
    </recommendedName>
</protein>